<feature type="region of interest" description="Disordered" evidence="1">
    <location>
        <begin position="1"/>
        <end position="55"/>
    </location>
</feature>
<accession>A0AAW2NM72</accession>
<name>A0AAW2NM72_9LAMI</name>
<gene>
    <name evidence="2" type="ORF">Sangu_1320200</name>
</gene>
<feature type="compositionally biased region" description="Low complexity" evidence="1">
    <location>
        <begin position="24"/>
        <end position="34"/>
    </location>
</feature>
<comment type="caution">
    <text evidence="2">The sequence shown here is derived from an EMBL/GenBank/DDBJ whole genome shotgun (WGS) entry which is preliminary data.</text>
</comment>
<evidence type="ECO:0000256" key="1">
    <source>
        <dbReference type="SAM" id="MobiDB-lite"/>
    </source>
</evidence>
<reference evidence="2" key="2">
    <citation type="journal article" date="2024" name="Plant">
        <title>Genomic evolution and insights into agronomic trait innovations of Sesamum species.</title>
        <authorList>
            <person name="Miao H."/>
            <person name="Wang L."/>
            <person name="Qu L."/>
            <person name="Liu H."/>
            <person name="Sun Y."/>
            <person name="Le M."/>
            <person name="Wang Q."/>
            <person name="Wei S."/>
            <person name="Zheng Y."/>
            <person name="Lin W."/>
            <person name="Duan Y."/>
            <person name="Cao H."/>
            <person name="Xiong S."/>
            <person name="Wang X."/>
            <person name="Wei L."/>
            <person name="Li C."/>
            <person name="Ma Q."/>
            <person name="Ju M."/>
            <person name="Zhao R."/>
            <person name="Li G."/>
            <person name="Mu C."/>
            <person name="Tian Q."/>
            <person name="Mei H."/>
            <person name="Zhang T."/>
            <person name="Gao T."/>
            <person name="Zhang H."/>
        </authorList>
    </citation>
    <scope>NUCLEOTIDE SEQUENCE</scope>
    <source>
        <strain evidence="2">G01</strain>
    </source>
</reference>
<reference evidence="2" key="1">
    <citation type="submission" date="2020-06" db="EMBL/GenBank/DDBJ databases">
        <authorList>
            <person name="Li T."/>
            <person name="Hu X."/>
            <person name="Zhang T."/>
            <person name="Song X."/>
            <person name="Zhang H."/>
            <person name="Dai N."/>
            <person name="Sheng W."/>
            <person name="Hou X."/>
            <person name="Wei L."/>
        </authorList>
    </citation>
    <scope>NUCLEOTIDE SEQUENCE</scope>
    <source>
        <strain evidence="2">G01</strain>
        <tissue evidence="2">Leaf</tissue>
    </source>
</reference>
<organism evidence="2">
    <name type="scientific">Sesamum angustifolium</name>
    <dbReference type="NCBI Taxonomy" id="2727405"/>
    <lineage>
        <taxon>Eukaryota</taxon>
        <taxon>Viridiplantae</taxon>
        <taxon>Streptophyta</taxon>
        <taxon>Embryophyta</taxon>
        <taxon>Tracheophyta</taxon>
        <taxon>Spermatophyta</taxon>
        <taxon>Magnoliopsida</taxon>
        <taxon>eudicotyledons</taxon>
        <taxon>Gunneridae</taxon>
        <taxon>Pentapetalae</taxon>
        <taxon>asterids</taxon>
        <taxon>lamiids</taxon>
        <taxon>Lamiales</taxon>
        <taxon>Pedaliaceae</taxon>
        <taxon>Sesamum</taxon>
    </lineage>
</organism>
<protein>
    <submittedName>
        <fullName evidence="2">Uncharacterized protein</fullName>
    </submittedName>
</protein>
<evidence type="ECO:0000313" key="2">
    <source>
        <dbReference type="EMBL" id="KAL0344328.1"/>
    </source>
</evidence>
<feature type="compositionally biased region" description="Basic and acidic residues" evidence="1">
    <location>
        <begin position="43"/>
        <end position="55"/>
    </location>
</feature>
<dbReference type="EMBL" id="JACGWK010000007">
    <property type="protein sequence ID" value="KAL0344328.1"/>
    <property type="molecule type" value="Genomic_DNA"/>
</dbReference>
<sequence>MAEVLSGTMDNNANPTDDKPSATAPADAGPDSTSSPPPPLRRPNRDADRDSQCSK</sequence>
<dbReference type="AlphaFoldDB" id="A0AAW2NM72"/>
<proteinExistence type="predicted"/>